<proteinExistence type="predicted"/>
<dbReference type="OrthoDB" id="8455822at2"/>
<organism evidence="1 2">
    <name type="scientific">Vibrio metschnikovii</name>
    <dbReference type="NCBI Taxonomy" id="28172"/>
    <lineage>
        <taxon>Bacteria</taxon>
        <taxon>Pseudomonadati</taxon>
        <taxon>Pseudomonadota</taxon>
        <taxon>Gammaproteobacteria</taxon>
        <taxon>Vibrionales</taxon>
        <taxon>Vibrionaceae</taxon>
        <taxon>Vibrio</taxon>
    </lineage>
</organism>
<protein>
    <submittedName>
        <fullName evidence="1">(Na+)-NQR maturation NqrM</fullName>
    </submittedName>
</protein>
<gene>
    <name evidence="1" type="primary">nqrM</name>
    <name evidence="1" type="ORF">H8Q88_04275</name>
</gene>
<keyword evidence="2" id="KW-1185">Reference proteome</keyword>
<evidence type="ECO:0000313" key="1">
    <source>
        <dbReference type="EMBL" id="MBC5850175.1"/>
    </source>
</evidence>
<dbReference type="Proteomes" id="UP000615796">
    <property type="component" value="Unassembled WGS sequence"/>
</dbReference>
<reference evidence="1" key="1">
    <citation type="submission" date="2020-08" db="EMBL/GenBank/DDBJ databases">
        <title>Genome Sequencing and Pan-Genome Analysis of Migratory bird Vibrio Strains, Inner Mongolia.</title>
        <authorList>
            <person name="Zheng L."/>
        </authorList>
    </citation>
    <scope>NUCLEOTIDE SEQUENCE</scope>
    <source>
        <strain evidence="1">M13F</strain>
    </source>
</reference>
<dbReference type="InterPro" id="IPR007495">
    <property type="entry name" value="NqrM"/>
</dbReference>
<sequence length="63" mass="6931">MVYLIAFGVFLLMVLLMSIGVMARRKPIQGSCGGLAKVEIDKVCNCKTPCQDHTKSTQTDELK</sequence>
<comment type="caution">
    <text evidence="1">The sequence shown here is derived from an EMBL/GenBank/DDBJ whole genome shotgun (WGS) entry which is preliminary data.</text>
</comment>
<dbReference type="EMBL" id="JACRUP010000001">
    <property type="protein sequence ID" value="MBC5850175.1"/>
    <property type="molecule type" value="Genomic_DNA"/>
</dbReference>
<evidence type="ECO:0000313" key="2">
    <source>
        <dbReference type="Proteomes" id="UP000615796"/>
    </source>
</evidence>
<accession>A0A9X0UGW6</accession>
<dbReference type="GeneID" id="79887714"/>
<dbReference type="Pfam" id="PF04400">
    <property type="entry name" value="NqrM"/>
    <property type="match status" value="1"/>
</dbReference>
<dbReference type="AlphaFoldDB" id="A0A9X0UGW6"/>
<dbReference type="PANTHER" id="PTHR40691:SF3">
    <property type="entry name" value="(NA+)-NQR MATURATION NQRM"/>
    <property type="match status" value="1"/>
</dbReference>
<dbReference type="PANTHER" id="PTHR40691">
    <property type="entry name" value="(NA+)-NQR MATURATION NQRM"/>
    <property type="match status" value="1"/>
</dbReference>
<name>A0A9X0UGW6_VIBME</name>
<dbReference type="RefSeq" id="WP_004395325.1">
    <property type="nucleotide sequence ID" value="NZ_CAWQCL010000001.1"/>
</dbReference>